<dbReference type="EMBL" id="CP034433">
    <property type="protein sequence ID" value="AZN37998.1"/>
    <property type="molecule type" value="Genomic_DNA"/>
</dbReference>
<name>A0A3S8ZX14_9NEIS</name>
<evidence type="ECO:0000313" key="2">
    <source>
        <dbReference type="Proteomes" id="UP000282438"/>
    </source>
</evidence>
<accession>A0A3S8ZX14</accession>
<sequence length="175" mass="19260">MIISSELLDRIYIKTNQGQKEIAKRSGSLSARQRRLLILIDGTKSSSELAGLLAEFELSAKLDKLASLGLIQLKNQALPEKINTNIKQAPAAPQSSRALNIDPLLLEQAKKLMAESAQCCLGIMARSLIEEIKQCNTNNCKLTIARWNMALRQSNKARSHADQYMDAVKTLIGIG</sequence>
<proteinExistence type="predicted"/>
<dbReference type="KEGG" id="iod:EJO50_16915"/>
<gene>
    <name evidence="1" type="ORF">EJO50_16915</name>
</gene>
<dbReference type="OrthoDB" id="5295681at2"/>
<dbReference type="AlphaFoldDB" id="A0A3S8ZX14"/>
<keyword evidence="2" id="KW-1185">Reference proteome</keyword>
<evidence type="ECO:0000313" key="1">
    <source>
        <dbReference type="EMBL" id="AZN37998.1"/>
    </source>
</evidence>
<organism evidence="1 2">
    <name type="scientific">Iodobacter ciconiae</name>
    <dbReference type="NCBI Taxonomy" id="2496266"/>
    <lineage>
        <taxon>Bacteria</taxon>
        <taxon>Pseudomonadati</taxon>
        <taxon>Pseudomonadota</taxon>
        <taxon>Betaproteobacteria</taxon>
        <taxon>Neisseriales</taxon>
        <taxon>Chitinibacteraceae</taxon>
        <taxon>Iodobacter</taxon>
    </lineage>
</organism>
<dbReference type="Proteomes" id="UP000282438">
    <property type="component" value="Chromosome"/>
</dbReference>
<reference evidence="1 2" key="1">
    <citation type="submission" date="2018-12" db="EMBL/GenBank/DDBJ databases">
        <title>Complete genome sequence of Iodobacter sp. H11R3.</title>
        <authorList>
            <person name="Bae J.-W."/>
        </authorList>
    </citation>
    <scope>NUCLEOTIDE SEQUENCE [LARGE SCALE GENOMIC DNA]</scope>
    <source>
        <strain evidence="1 2">H11R3</strain>
    </source>
</reference>
<dbReference type="RefSeq" id="WP_125976137.1">
    <property type="nucleotide sequence ID" value="NZ_CP034433.1"/>
</dbReference>
<protein>
    <submittedName>
        <fullName evidence="1">Uncharacterized protein</fullName>
    </submittedName>
</protein>